<dbReference type="Gene3D" id="3.30.160.250">
    <property type="match status" value="1"/>
</dbReference>
<dbReference type="InterPro" id="IPR035069">
    <property type="entry name" value="TTHA1013/TTHA0281-like"/>
</dbReference>
<dbReference type="InterPro" id="IPR049389">
    <property type="entry name" value="TTHA0281-like"/>
</dbReference>
<comment type="caution">
    <text evidence="1">The sequence shown here is derived from an EMBL/GenBank/DDBJ whole genome shotgun (WGS) entry which is preliminary data.</text>
</comment>
<accession>A0A0W8F0A5</accession>
<reference evidence="1" key="1">
    <citation type="journal article" date="2015" name="Proc. Natl. Acad. Sci. U.S.A.">
        <title>Networks of energetic and metabolic interactions define dynamics in microbial communities.</title>
        <authorList>
            <person name="Embree M."/>
            <person name="Liu J.K."/>
            <person name="Al-Bassam M.M."/>
            <person name="Zengler K."/>
        </authorList>
    </citation>
    <scope>NUCLEOTIDE SEQUENCE</scope>
</reference>
<dbReference type="Pfam" id="PF21748">
    <property type="entry name" value="UPF0150"/>
    <property type="match status" value="1"/>
</dbReference>
<dbReference type="SUPFAM" id="SSF143100">
    <property type="entry name" value="TTHA1013/TTHA0281-like"/>
    <property type="match status" value="1"/>
</dbReference>
<name>A0A0W8F0A5_9ZZZZ</name>
<sequence>MIMEYIEAARARATYEIIDDEEPYYGEVPDLSGVWATGKTLEECRKNLAEVIDGWIIIRLRRGLPVPKLGDITIEEIVGLNSSAKV</sequence>
<dbReference type="AlphaFoldDB" id="A0A0W8F0A5"/>
<protein>
    <submittedName>
        <fullName evidence="1">Uncharacterized protein</fullName>
    </submittedName>
</protein>
<organism evidence="1">
    <name type="scientific">hydrocarbon metagenome</name>
    <dbReference type="NCBI Taxonomy" id="938273"/>
    <lineage>
        <taxon>unclassified sequences</taxon>
        <taxon>metagenomes</taxon>
        <taxon>ecological metagenomes</taxon>
    </lineage>
</organism>
<gene>
    <name evidence="1" type="ORF">ASZ90_016087</name>
</gene>
<dbReference type="EMBL" id="LNQE01001679">
    <property type="protein sequence ID" value="KUG14273.1"/>
    <property type="molecule type" value="Genomic_DNA"/>
</dbReference>
<evidence type="ECO:0000313" key="1">
    <source>
        <dbReference type="EMBL" id="KUG14273.1"/>
    </source>
</evidence>
<proteinExistence type="predicted"/>